<protein>
    <submittedName>
        <fullName evidence="3">Uncharacterized protein</fullName>
    </submittedName>
</protein>
<dbReference type="Proteomes" id="UP000054166">
    <property type="component" value="Unassembled WGS sequence"/>
</dbReference>
<feature type="transmembrane region" description="Helical" evidence="2">
    <location>
        <begin position="90"/>
        <end position="111"/>
    </location>
</feature>
<evidence type="ECO:0000313" key="4">
    <source>
        <dbReference type="Proteomes" id="UP000054166"/>
    </source>
</evidence>
<gene>
    <name evidence="3" type="ORF">PILCRDRAFT_560100</name>
</gene>
<organism evidence="3 4">
    <name type="scientific">Piloderma croceum (strain F 1598)</name>
    <dbReference type="NCBI Taxonomy" id="765440"/>
    <lineage>
        <taxon>Eukaryota</taxon>
        <taxon>Fungi</taxon>
        <taxon>Dikarya</taxon>
        <taxon>Basidiomycota</taxon>
        <taxon>Agaricomycotina</taxon>
        <taxon>Agaricomycetes</taxon>
        <taxon>Agaricomycetidae</taxon>
        <taxon>Atheliales</taxon>
        <taxon>Atheliaceae</taxon>
        <taxon>Piloderma</taxon>
    </lineage>
</organism>
<dbReference type="EMBL" id="KN833009">
    <property type="protein sequence ID" value="KIM79558.1"/>
    <property type="molecule type" value="Genomic_DNA"/>
</dbReference>
<accession>A0A0C3AZZ9</accession>
<dbReference type="AlphaFoldDB" id="A0A0C3AZZ9"/>
<feature type="region of interest" description="Disordered" evidence="1">
    <location>
        <begin position="1"/>
        <end position="54"/>
    </location>
</feature>
<feature type="compositionally biased region" description="Basic and acidic residues" evidence="1">
    <location>
        <begin position="1"/>
        <end position="10"/>
    </location>
</feature>
<keyword evidence="2" id="KW-0472">Membrane</keyword>
<name>A0A0C3AZZ9_PILCF</name>
<dbReference type="InterPro" id="IPR019317">
    <property type="entry name" value="BRI3"/>
</dbReference>
<dbReference type="OrthoDB" id="2564984at2759"/>
<keyword evidence="2" id="KW-0812">Transmembrane</keyword>
<dbReference type="STRING" id="765440.A0A0C3AZZ9"/>
<evidence type="ECO:0000256" key="2">
    <source>
        <dbReference type="SAM" id="Phobius"/>
    </source>
</evidence>
<dbReference type="Pfam" id="PF10164">
    <property type="entry name" value="BRI3"/>
    <property type="match status" value="1"/>
</dbReference>
<reference evidence="3 4" key="1">
    <citation type="submission" date="2014-04" db="EMBL/GenBank/DDBJ databases">
        <authorList>
            <consortium name="DOE Joint Genome Institute"/>
            <person name="Kuo A."/>
            <person name="Tarkka M."/>
            <person name="Buscot F."/>
            <person name="Kohler A."/>
            <person name="Nagy L.G."/>
            <person name="Floudas D."/>
            <person name="Copeland A."/>
            <person name="Barry K.W."/>
            <person name="Cichocki N."/>
            <person name="Veneault-Fourrey C."/>
            <person name="LaButti K."/>
            <person name="Lindquist E.A."/>
            <person name="Lipzen A."/>
            <person name="Lundell T."/>
            <person name="Morin E."/>
            <person name="Murat C."/>
            <person name="Sun H."/>
            <person name="Tunlid A."/>
            <person name="Henrissat B."/>
            <person name="Grigoriev I.V."/>
            <person name="Hibbett D.S."/>
            <person name="Martin F."/>
            <person name="Nordberg H.P."/>
            <person name="Cantor M.N."/>
            <person name="Hua S.X."/>
        </authorList>
    </citation>
    <scope>NUCLEOTIDE SEQUENCE [LARGE SCALE GENOMIC DNA]</scope>
    <source>
        <strain evidence="3 4">F 1598</strain>
    </source>
</reference>
<evidence type="ECO:0000313" key="3">
    <source>
        <dbReference type="EMBL" id="KIM79558.1"/>
    </source>
</evidence>
<dbReference type="HOGENOM" id="CLU_150172_0_0_1"/>
<keyword evidence="2" id="KW-1133">Transmembrane helix</keyword>
<proteinExistence type="predicted"/>
<dbReference type="InParanoid" id="A0A0C3AZZ9"/>
<reference evidence="4" key="2">
    <citation type="submission" date="2015-01" db="EMBL/GenBank/DDBJ databases">
        <title>Evolutionary Origins and Diversification of the Mycorrhizal Mutualists.</title>
        <authorList>
            <consortium name="DOE Joint Genome Institute"/>
            <consortium name="Mycorrhizal Genomics Consortium"/>
            <person name="Kohler A."/>
            <person name="Kuo A."/>
            <person name="Nagy L.G."/>
            <person name="Floudas D."/>
            <person name="Copeland A."/>
            <person name="Barry K.W."/>
            <person name="Cichocki N."/>
            <person name="Veneault-Fourrey C."/>
            <person name="LaButti K."/>
            <person name="Lindquist E.A."/>
            <person name="Lipzen A."/>
            <person name="Lundell T."/>
            <person name="Morin E."/>
            <person name="Murat C."/>
            <person name="Riley R."/>
            <person name="Ohm R."/>
            <person name="Sun H."/>
            <person name="Tunlid A."/>
            <person name="Henrissat B."/>
            <person name="Grigoriev I.V."/>
            <person name="Hibbett D.S."/>
            <person name="Martin F."/>
        </authorList>
    </citation>
    <scope>NUCLEOTIDE SEQUENCE [LARGE SCALE GENOMIC DNA]</scope>
    <source>
        <strain evidence="4">F 1598</strain>
    </source>
</reference>
<evidence type="ECO:0000256" key="1">
    <source>
        <dbReference type="SAM" id="MobiDB-lite"/>
    </source>
</evidence>
<sequence>MIILEPKAEHSSQATPSDDPPPSYSEPSVAGGSRPKFSPTLPPPAMVSSTTDRSMHIAMTPREEALIGEEYHRQLLARCAQGNHEPKRHYGILGIVFAVILFPVGLLCLVLDSEQKCARCQVRIE</sequence>
<keyword evidence="4" id="KW-1185">Reference proteome</keyword>